<dbReference type="InterPro" id="IPR036291">
    <property type="entry name" value="NAD(P)-bd_dom_sf"/>
</dbReference>
<dbReference type="PANTHER" id="PTHR47706">
    <property type="entry name" value="NMRA-LIKE FAMILY PROTEIN"/>
    <property type="match status" value="1"/>
</dbReference>
<evidence type="ECO:0000256" key="2">
    <source>
        <dbReference type="ARBA" id="ARBA00023002"/>
    </source>
</evidence>
<evidence type="ECO:0000259" key="3">
    <source>
        <dbReference type="Pfam" id="PF05368"/>
    </source>
</evidence>
<name>A0A9W8YH88_9PLEO</name>
<feature type="domain" description="NmrA-like" evidence="3">
    <location>
        <begin position="206"/>
        <end position="337"/>
    </location>
</feature>
<evidence type="ECO:0000259" key="4">
    <source>
        <dbReference type="Pfam" id="PF10056"/>
    </source>
</evidence>
<dbReference type="Proteomes" id="UP001140560">
    <property type="component" value="Unassembled WGS sequence"/>
</dbReference>
<dbReference type="GO" id="GO:0016491">
    <property type="term" value="F:oxidoreductase activity"/>
    <property type="evidence" value="ECO:0007669"/>
    <property type="project" value="UniProtKB-KW"/>
</dbReference>
<evidence type="ECO:0000313" key="6">
    <source>
        <dbReference type="Proteomes" id="UP001140560"/>
    </source>
</evidence>
<keyword evidence="6" id="KW-1185">Reference proteome</keyword>
<proteinExistence type="predicted"/>
<evidence type="ECO:0000313" key="5">
    <source>
        <dbReference type="EMBL" id="KAJ4377478.1"/>
    </source>
</evidence>
<comment type="caution">
    <text evidence="5">The sequence shown here is derived from an EMBL/GenBank/DDBJ whole genome shotgun (WGS) entry which is preliminary data.</text>
</comment>
<dbReference type="Gene3D" id="3.40.50.720">
    <property type="entry name" value="NAD(P)-binding Rossmann-like Domain"/>
    <property type="match status" value="1"/>
</dbReference>
<evidence type="ECO:0000256" key="1">
    <source>
        <dbReference type="ARBA" id="ARBA00022857"/>
    </source>
</evidence>
<accession>A0A9W8YH88</accession>
<dbReference type="EMBL" id="JAPEUY010000001">
    <property type="protein sequence ID" value="KAJ4377478.1"/>
    <property type="molecule type" value="Genomic_DNA"/>
</dbReference>
<dbReference type="InterPro" id="IPR008030">
    <property type="entry name" value="NmrA-like"/>
</dbReference>
<dbReference type="InterPro" id="IPR051609">
    <property type="entry name" value="NmrA/Isoflavone_reductase-like"/>
</dbReference>
<feature type="domain" description="DUF2293" evidence="4">
    <location>
        <begin position="82"/>
        <end position="165"/>
    </location>
</feature>
<keyword evidence="2" id="KW-0560">Oxidoreductase</keyword>
<evidence type="ECO:0008006" key="7">
    <source>
        <dbReference type="Google" id="ProtNLM"/>
    </source>
</evidence>
<sequence>MPKGYGFLAKGIRYKTLHCRKLTHEAKKILYIVVDKKKQVGLRVPLSILHQVHAQAKQTLPTRRAATEKRDAADIGKAAAELHSQFPKIPEKDKEKVLKHGFKKHSGRVGRTSSIPLSRKVLLAVIAHVRHQHTTYDTLLSGGEDRDMARKKTRKQIETIMREWGFKEALNKPIHENITFTETALACPPTPSLHYKRLAMSNNQIKNIAIVGASGNIGSQIATALLAKGQFNITAISRAESKGTFPQGIKIAHIDYNNPDTIVKALKGQEVLIITMGVLAAPDTQTKLIRAAAEAGVPWVLPNEYGMYTSEEVQNELIGPGKAKDRQLIEELGVSSWIGVVCGFWYAHSLSGPGLYGFDIAKREAVFFDEGTEKLNTSTFPQVGRTVAALLSLPVSSQGSTEGGPTLSDYRNSRVYTSSFALNQLQFRRKNAMLKPGEQLKGGNRMAFGKVLYTRYFFPGDYAGLYEKIHGLDNEKLGLPQEDLDEATAEVEARGERLLETIRKTLRA</sequence>
<dbReference type="InterPro" id="IPR018744">
    <property type="entry name" value="DUF2293"/>
</dbReference>
<organism evidence="5 6">
    <name type="scientific">Neocucurbitaria cava</name>
    <dbReference type="NCBI Taxonomy" id="798079"/>
    <lineage>
        <taxon>Eukaryota</taxon>
        <taxon>Fungi</taxon>
        <taxon>Dikarya</taxon>
        <taxon>Ascomycota</taxon>
        <taxon>Pezizomycotina</taxon>
        <taxon>Dothideomycetes</taxon>
        <taxon>Pleosporomycetidae</taxon>
        <taxon>Pleosporales</taxon>
        <taxon>Pleosporineae</taxon>
        <taxon>Cucurbitariaceae</taxon>
        <taxon>Neocucurbitaria</taxon>
    </lineage>
</organism>
<dbReference type="PANTHER" id="PTHR47706:SF7">
    <property type="entry name" value="CIPA-LIKE, PUTATIVE (AFU_ORTHOLOGUE AFUA_1G01630)-RELATED"/>
    <property type="match status" value="1"/>
</dbReference>
<keyword evidence="1" id="KW-0521">NADP</keyword>
<dbReference type="OrthoDB" id="419598at2759"/>
<gene>
    <name evidence="5" type="ORF">N0V83_000303</name>
</gene>
<dbReference type="Pfam" id="PF05368">
    <property type="entry name" value="NmrA"/>
    <property type="match status" value="1"/>
</dbReference>
<reference evidence="5" key="1">
    <citation type="submission" date="2022-10" db="EMBL/GenBank/DDBJ databases">
        <title>Tapping the CABI collections for fungal endophytes: first genome assemblies for Collariella, Neodidymelliopsis, Ascochyta clinopodiicola, Didymella pomorum, Didymosphaeria variabile, Neocosmospora piperis and Neocucurbitaria cava.</title>
        <authorList>
            <person name="Hill R."/>
        </authorList>
    </citation>
    <scope>NUCLEOTIDE SEQUENCE</scope>
    <source>
        <strain evidence="5">IMI 356814</strain>
    </source>
</reference>
<dbReference type="Pfam" id="PF10056">
    <property type="entry name" value="DUF2293"/>
    <property type="match status" value="1"/>
</dbReference>
<protein>
    <recommendedName>
        <fullName evidence="7">NAD(P)-binding domain-containing protein</fullName>
    </recommendedName>
</protein>
<dbReference type="SUPFAM" id="SSF51735">
    <property type="entry name" value="NAD(P)-binding Rossmann-fold domains"/>
    <property type="match status" value="1"/>
</dbReference>
<dbReference type="AlphaFoldDB" id="A0A9W8YH88"/>